<name>A0ABP1RUB4_9HEXA</name>
<evidence type="ECO:0000256" key="1">
    <source>
        <dbReference type="SAM" id="Phobius"/>
    </source>
</evidence>
<gene>
    <name evidence="2" type="ORF">ODALV1_LOCUS26234</name>
</gene>
<organism evidence="2 3">
    <name type="scientific">Orchesella dallaii</name>
    <dbReference type="NCBI Taxonomy" id="48710"/>
    <lineage>
        <taxon>Eukaryota</taxon>
        <taxon>Metazoa</taxon>
        <taxon>Ecdysozoa</taxon>
        <taxon>Arthropoda</taxon>
        <taxon>Hexapoda</taxon>
        <taxon>Collembola</taxon>
        <taxon>Entomobryomorpha</taxon>
        <taxon>Entomobryoidea</taxon>
        <taxon>Orchesellidae</taxon>
        <taxon>Orchesellinae</taxon>
        <taxon>Orchesella</taxon>
    </lineage>
</organism>
<accession>A0ABP1RUB4</accession>
<keyword evidence="1" id="KW-0812">Transmembrane</keyword>
<dbReference type="EMBL" id="CAXLJM020000110">
    <property type="protein sequence ID" value="CAL8135991.1"/>
    <property type="molecule type" value="Genomic_DNA"/>
</dbReference>
<feature type="transmembrane region" description="Helical" evidence="1">
    <location>
        <begin position="75"/>
        <end position="95"/>
    </location>
</feature>
<evidence type="ECO:0000313" key="2">
    <source>
        <dbReference type="EMBL" id="CAL8135991.1"/>
    </source>
</evidence>
<dbReference type="Proteomes" id="UP001642540">
    <property type="component" value="Unassembled WGS sequence"/>
</dbReference>
<sequence>MTFPISFARKISNPNLLSQTGLCCVTPDRKMKISSIVKSSPPSGSATSVLPDELTPPAFTPAILPLFLRLRSGLIAPRSLCFLHDSLFGFIFYLFCFRWRCACTTAFLALRFILLVHSGTGEKPMNMTGSPFLF</sequence>
<keyword evidence="1" id="KW-0472">Membrane</keyword>
<proteinExistence type="predicted"/>
<keyword evidence="1" id="KW-1133">Transmembrane helix</keyword>
<comment type="caution">
    <text evidence="2">The sequence shown here is derived from an EMBL/GenBank/DDBJ whole genome shotgun (WGS) entry which is preliminary data.</text>
</comment>
<reference evidence="2 3" key="1">
    <citation type="submission" date="2024-08" db="EMBL/GenBank/DDBJ databases">
        <authorList>
            <person name="Cucini C."/>
            <person name="Frati F."/>
        </authorList>
    </citation>
    <scope>NUCLEOTIDE SEQUENCE [LARGE SCALE GENOMIC DNA]</scope>
</reference>
<evidence type="ECO:0000313" key="3">
    <source>
        <dbReference type="Proteomes" id="UP001642540"/>
    </source>
</evidence>
<protein>
    <submittedName>
        <fullName evidence="2">Uncharacterized protein</fullName>
    </submittedName>
</protein>
<keyword evidence="3" id="KW-1185">Reference proteome</keyword>